<dbReference type="OrthoDB" id="515130at2759"/>
<evidence type="ECO:0000313" key="2">
    <source>
        <dbReference type="EMBL" id="EIE26651.1"/>
    </source>
</evidence>
<accession>I0Z7N2</accession>
<dbReference type="EMBL" id="AGSI01000002">
    <property type="protein sequence ID" value="EIE26651.1"/>
    <property type="molecule type" value="Genomic_DNA"/>
</dbReference>
<protein>
    <submittedName>
        <fullName evidence="2">Uncharacterized protein</fullName>
    </submittedName>
</protein>
<dbReference type="KEGG" id="csl:COCSUDRAFT_64592"/>
<proteinExistence type="predicted"/>
<dbReference type="GeneID" id="17044661"/>
<evidence type="ECO:0000313" key="3">
    <source>
        <dbReference type="Proteomes" id="UP000007264"/>
    </source>
</evidence>
<reference evidence="2 3" key="1">
    <citation type="journal article" date="2012" name="Genome Biol.">
        <title>The genome of the polar eukaryotic microalga coccomyxa subellipsoidea reveals traits of cold adaptation.</title>
        <authorList>
            <person name="Blanc G."/>
            <person name="Agarkova I."/>
            <person name="Grimwood J."/>
            <person name="Kuo A."/>
            <person name="Brueggeman A."/>
            <person name="Dunigan D."/>
            <person name="Gurnon J."/>
            <person name="Ladunga I."/>
            <person name="Lindquist E."/>
            <person name="Lucas S."/>
            <person name="Pangilinan J."/>
            <person name="Proschold T."/>
            <person name="Salamov A."/>
            <person name="Schmutz J."/>
            <person name="Weeks D."/>
            <person name="Yamada T."/>
            <person name="Claverie J.M."/>
            <person name="Grigoriev I."/>
            <person name="Van Etten J."/>
            <person name="Lomsadze A."/>
            <person name="Borodovsky M."/>
        </authorList>
    </citation>
    <scope>NUCLEOTIDE SEQUENCE [LARGE SCALE GENOMIC DNA]</scope>
    <source>
        <strain evidence="2 3">C-169</strain>
    </source>
</reference>
<organism evidence="2 3">
    <name type="scientific">Coccomyxa subellipsoidea (strain C-169)</name>
    <name type="common">Green microalga</name>
    <dbReference type="NCBI Taxonomy" id="574566"/>
    <lineage>
        <taxon>Eukaryota</taxon>
        <taxon>Viridiplantae</taxon>
        <taxon>Chlorophyta</taxon>
        <taxon>core chlorophytes</taxon>
        <taxon>Trebouxiophyceae</taxon>
        <taxon>Trebouxiophyceae incertae sedis</taxon>
        <taxon>Coccomyxaceae</taxon>
        <taxon>Coccomyxa</taxon>
        <taxon>Coccomyxa subellipsoidea</taxon>
    </lineage>
</organism>
<feature type="region of interest" description="Disordered" evidence="1">
    <location>
        <begin position="368"/>
        <end position="412"/>
    </location>
</feature>
<evidence type="ECO:0000256" key="1">
    <source>
        <dbReference type="SAM" id="MobiDB-lite"/>
    </source>
</evidence>
<dbReference type="Proteomes" id="UP000007264">
    <property type="component" value="Unassembled WGS sequence"/>
</dbReference>
<dbReference type="AlphaFoldDB" id="I0Z7N2"/>
<feature type="compositionally biased region" description="Acidic residues" evidence="1">
    <location>
        <begin position="396"/>
        <end position="405"/>
    </location>
</feature>
<keyword evidence="3" id="KW-1185">Reference proteome</keyword>
<name>I0Z7N2_COCSC</name>
<comment type="caution">
    <text evidence="2">The sequence shown here is derived from an EMBL/GenBank/DDBJ whole genome shotgun (WGS) entry which is preliminary data.</text>
</comment>
<dbReference type="RefSeq" id="XP_005651195.1">
    <property type="nucleotide sequence ID" value="XM_005651138.1"/>
</dbReference>
<sequence>MLSSSQAGHLQHCGIGASHRSLLGPLQLPGHKSQLNPCDVARIRTTDLRGCERVMVASTSGRGLEHVAQRENSSFSAVRPWQFDLPTLEEMRHEDWPDKVRDWELFWTRHAVWQNYIQYSTRKNAKPRSQHEEWWGLHGIETVSDALKAVADRVPDILAMGVPIPEHIPFDTFNVFSDQRDMDIYGKKKLNNFSLDMDLRKQRNPEEPEADDQTAPAPWESWTEWDFRAYMEKRRRHEQKYADFMRRQNAVGQYEYLNITTMNDHRFLTNYLDQTGELPTRATHEEFMDLITNNGRSVHPSAVSIREQDPLETSDYFQEGVHYVPETEDFLRELGHFRDSDTDLIWRREEAASPTLNEAFADFEDALPTEREGSPFESAEQTLSGSSPGFEGKDIDGDEGADDSSDAFGQGG</sequence>
<gene>
    <name evidence="2" type="ORF">COCSUDRAFT_64592</name>
</gene>